<feature type="transmembrane region" description="Helical" evidence="1">
    <location>
        <begin position="318"/>
        <end position="336"/>
    </location>
</feature>
<proteinExistence type="predicted"/>
<keyword evidence="1" id="KW-0472">Membrane</keyword>
<keyword evidence="1" id="KW-1133">Transmembrane helix</keyword>
<name>A0A8R1XUW1_ONCVO</name>
<accession>A0A8R1XUW1</accession>
<organism evidence="2 3">
    <name type="scientific">Onchocerca volvulus</name>
    <dbReference type="NCBI Taxonomy" id="6282"/>
    <lineage>
        <taxon>Eukaryota</taxon>
        <taxon>Metazoa</taxon>
        <taxon>Ecdysozoa</taxon>
        <taxon>Nematoda</taxon>
        <taxon>Chromadorea</taxon>
        <taxon>Rhabditida</taxon>
        <taxon>Spirurina</taxon>
        <taxon>Spiruromorpha</taxon>
        <taxon>Filarioidea</taxon>
        <taxon>Onchocercidae</taxon>
        <taxon>Onchocerca</taxon>
    </lineage>
</organism>
<dbReference type="EnsemblMetazoa" id="OVOC2685.1">
    <property type="protein sequence ID" value="OVOC2685.1"/>
    <property type="gene ID" value="WBGene00239494"/>
</dbReference>
<dbReference type="EMBL" id="CMVM020000075">
    <property type="status" value="NOT_ANNOTATED_CDS"/>
    <property type="molecule type" value="Genomic_DNA"/>
</dbReference>
<protein>
    <submittedName>
        <fullName evidence="2">Uncharacterized protein</fullName>
    </submittedName>
</protein>
<dbReference type="OMA" id="RWINEEC"/>
<feature type="transmembrane region" description="Helical" evidence="1">
    <location>
        <begin position="143"/>
        <end position="162"/>
    </location>
</feature>
<keyword evidence="1" id="KW-0812">Transmembrane</keyword>
<sequence length="360" mass="42168">MCIIKPILRGILGMVASRWVRMARVARSYPRWLWNNWPLHFVGVAFCFVPMTVIVIYDILKYGSGYDSMPYYRKYYHVVRPDDPIVAEWRPPEDYPAPFETNRANRWPTSYWKDYGFGLRKWKDYVLKGVTLLRPLKIPSITIFQFLMLIFVLLSFNSLYVFSAATKTTQYIQNDAKNGTRWIYVEFFDCPSIHKINVNTIRAALARWINEECATAIQCNLDNEVEVKNVLIGTIFCGKPNNFITFLVLRNATGDASLQANHLDLNIVGKVIQSREHLLSVLLHSDLKLVTIRMFSEERKRNITNDVHSLCEHLYCTVIILSFFVFIVIFFIICFIRRNFVERKFIRQSHSLLALQPLRT</sequence>
<reference evidence="3" key="1">
    <citation type="submission" date="2013-10" db="EMBL/GenBank/DDBJ databases">
        <title>Genome sequencing of Onchocerca volvulus.</title>
        <authorList>
            <person name="Cotton J."/>
            <person name="Tsai J."/>
            <person name="Stanley E."/>
            <person name="Tracey A."/>
            <person name="Holroyd N."/>
            <person name="Lustigman S."/>
            <person name="Berriman M."/>
        </authorList>
    </citation>
    <scope>NUCLEOTIDE SEQUENCE</scope>
</reference>
<keyword evidence="3" id="KW-1185">Reference proteome</keyword>
<feature type="transmembrane region" description="Helical" evidence="1">
    <location>
        <begin position="37"/>
        <end position="60"/>
    </location>
</feature>
<evidence type="ECO:0000313" key="3">
    <source>
        <dbReference type="Proteomes" id="UP000024404"/>
    </source>
</evidence>
<dbReference type="AlphaFoldDB" id="A0A8R1XUW1"/>
<dbReference type="Proteomes" id="UP000024404">
    <property type="component" value="Unassembled WGS sequence"/>
</dbReference>
<evidence type="ECO:0000256" key="1">
    <source>
        <dbReference type="SAM" id="Phobius"/>
    </source>
</evidence>
<reference evidence="2" key="2">
    <citation type="submission" date="2022-06" db="UniProtKB">
        <authorList>
            <consortium name="EnsemblMetazoa"/>
        </authorList>
    </citation>
    <scope>IDENTIFICATION</scope>
</reference>
<evidence type="ECO:0000313" key="2">
    <source>
        <dbReference type="EnsemblMetazoa" id="OVOC2685.1"/>
    </source>
</evidence>